<dbReference type="RefSeq" id="WP_201363208.1">
    <property type="nucleotide sequence ID" value="NZ_BNJJ01000009.1"/>
</dbReference>
<name>A0ABQ3VJL4_9CHLR</name>
<keyword evidence="1" id="KW-0812">Transmembrane</keyword>
<keyword evidence="1" id="KW-0472">Membrane</keyword>
<evidence type="ECO:0008006" key="4">
    <source>
        <dbReference type="Google" id="ProtNLM"/>
    </source>
</evidence>
<proteinExistence type="predicted"/>
<keyword evidence="3" id="KW-1185">Reference proteome</keyword>
<gene>
    <name evidence="2" type="ORF">KSZ_35690</name>
</gene>
<reference evidence="2 3" key="1">
    <citation type="journal article" date="2021" name="Int. J. Syst. Evol. Microbiol.">
        <title>Reticulibacter mediterranei gen. nov., sp. nov., within the new family Reticulibacteraceae fam. nov., and Ktedonospora formicarum gen. nov., sp. nov., Ktedonobacter robiniae sp. nov., Dictyobacter formicarum sp. nov. and Dictyobacter arantiisoli sp. nov., belonging to the class Ktedonobacteria.</title>
        <authorList>
            <person name="Yabe S."/>
            <person name="Zheng Y."/>
            <person name="Wang C.M."/>
            <person name="Sakai Y."/>
            <person name="Abe K."/>
            <person name="Yokota A."/>
            <person name="Donadio S."/>
            <person name="Cavaletti L."/>
            <person name="Monciardini P."/>
        </authorList>
    </citation>
    <scope>NUCLEOTIDE SEQUENCE [LARGE SCALE GENOMIC DNA]</scope>
    <source>
        <strain evidence="2 3">SOSP1-9</strain>
    </source>
</reference>
<organism evidence="2 3">
    <name type="scientific">Dictyobacter formicarum</name>
    <dbReference type="NCBI Taxonomy" id="2778368"/>
    <lineage>
        <taxon>Bacteria</taxon>
        <taxon>Bacillati</taxon>
        <taxon>Chloroflexota</taxon>
        <taxon>Ktedonobacteria</taxon>
        <taxon>Ktedonobacterales</taxon>
        <taxon>Dictyobacteraceae</taxon>
        <taxon>Dictyobacter</taxon>
    </lineage>
</organism>
<feature type="transmembrane region" description="Helical" evidence="1">
    <location>
        <begin position="77"/>
        <end position="97"/>
    </location>
</feature>
<keyword evidence="1" id="KW-1133">Transmembrane helix</keyword>
<comment type="caution">
    <text evidence="2">The sequence shown here is derived from an EMBL/GenBank/DDBJ whole genome shotgun (WGS) entry which is preliminary data.</text>
</comment>
<sequence>MADFILTLHNYNVYCVFLSALVAGVWGLIVYFQKRENIKPWRISLLVAFAFGVLQGLLGLSMVAMGLKPGGGTGLYYLHYVYGGIVALGIPLVWLSFTTNGKDKRRDVLIYSLGALVIAIVAVRAWMTGPAA</sequence>
<feature type="transmembrane region" description="Helical" evidence="1">
    <location>
        <begin position="109"/>
        <end position="127"/>
    </location>
</feature>
<accession>A0ABQ3VJL4</accession>
<dbReference type="Proteomes" id="UP000635565">
    <property type="component" value="Unassembled WGS sequence"/>
</dbReference>
<evidence type="ECO:0000256" key="1">
    <source>
        <dbReference type="SAM" id="Phobius"/>
    </source>
</evidence>
<feature type="transmembrane region" description="Helical" evidence="1">
    <location>
        <begin position="44"/>
        <end position="65"/>
    </location>
</feature>
<protein>
    <recommendedName>
        <fullName evidence="4">Histidine kinase N-terminal 7TM region domain-containing protein</fullName>
    </recommendedName>
</protein>
<evidence type="ECO:0000313" key="2">
    <source>
        <dbReference type="EMBL" id="GHO85563.1"/>
    </source>
</evidence>
<feature type="transmembrane region" description="Helical" evidence="1">
    <location>
        <begin position="12"/>
        <end position="32"/>
    </location>
</feature>
<evidence type="ECO:0000313" key="3">
    <source>
        <dbReference type="Proteomes" id="UP000635565"/>
    </source>
</evidence>
<dbReference type="EMBL" id="BNJJ01000009">
    <property type="protein sequence ID" value="GHO85563.1"/>
    <property type="molecule type" value="Genomic_DNA"/>
</dbReference>